<gene>
    <name evidence="1" type="ORF">K3G42_019905</name>
</gene>
<accession>A0ACB8FHN7</accession>
<dbReference type="EMBL" id="CM037617">
    <property type="protein sequence ID" value="KAH8004804.1"/>
    <property type="molecule type" value="Genomic_DNA"/>
</dbReference>
<dbReference type="Proteomes" id="UP000827872">
    <property type="component" value="Linkage Group LG04"/>
</dbReference>
<reference evidence="1" key="1">
    <citation type="submission" date="2021-08" db="EMBL/GenBank/DDBJ databases">
        <title>The first chromosome-level gecko genome reveals the dynamic sex chromosomes of Neotropical dwarf geckos (Sphaerodactylidae: Sphaerodactylus).</title>
        <authorList>
            <person name="Pinto B.J."/>
            <person name="Keating S.E."/>
            <person name="Gamble T."/>
        </authorList>
    </citation>
    <scope>NUCLEOTIDE SEQUENCE</scope>
    <source>
        <strain evidence="1">TG3544</strain>
    </source>
</reference>
<keyword evidence="2" id="KW-1185">Reference proteome</keyword>
<evidence type="ECO:0000313" key="2">
    <source>
        <dbReference type="Proteomes" id="UP000827872"/>
    </source>
</evidence>
<evidence type="ECO:0000313" key="1">
    <source>
        <dbReference type="EMBL" id="KAH8004804.1"/>
    </source>
</evidence>
<name>A0ACB8FHN7_9SAUR</name>
<organism evidence="1 2">
    <name type="scientific">Sphaerodactylus townsendi</name>
    <dbReference type="NCBI Taxonomy" id="933632"/>
    <lineage>
        <taxon>Eukaryota</taxon>
        <taxon>Metazoa</taxon>
        <taxon>Chordata</taxon>
        <taxon>Craniata</taxon>
        <taxon>Vertebrata</taxon>
        <taxon>Euteleostomi</taxon>
        <taxon>Lepidosauria</taxon>
        <taxon>Squamata</taxon>
        <taxon>Bifurcata</taxon>
        <taxon>Gekkota</taxon>
        <taxon>Sphaerodactylidae</taxon>
        <taxon>Sphaerodactylus</taxon>
    </lineage>
</organism>
<proteinExistence type="predicted"/>
<sequence>MGMLQPNLEAVPWCSDKDNVAEVCKCAEFLGVHDIEESCFQFLKFKFLDHKLGRREYQRKKCCKSRCQKEEHKVENASDNHLEIDSVNESLQNECIDAQLKNYKSEKNPEVSLAQDNTNQRFESDSERGQVLDSASLCPKYRKFQKALEGDKAPTSESNSSIEEVQVISAASVHQIESYTSGATQRSFEYAAVPQDTKCEDSQVEMEEDGKEEFLKQTASAFQSTECSTEKSVSFSPHNSSVATHGLYSTAFLNTCDQYCDLTLSSMPCNAEVTEKVTEKTSIVTEAEYCKPISKSPDESLPLKSHLCDREALNDTSPCNRSSVEREVAEHLAKGFWSDIYNPDATCQISLSPASDQVCSEKKAECPWLVWKKILKRIQKVIVNPVLQENRNVRIITCPGRRDCRYGLPPTPPGRETEGSSSEEPGGPRLEGDDGFRPSSASGMAESTKLKLTRDLAQLQQESQVYFMKEMDAAAVFLKTPPLHPLGPQGELRRTLLPPPLAATLWFRRLAVKTPKTGPLTRASITLGLGDVKLPFDAQKIISLSRNDFQSCLKMHKLTPEQLDCIHDIRRRSKNRIAAQRCRKRKLDCLQNLESEIEKLQSEKESLLKEKDHILSTLSETKQNLTGLCQQDSRIVTSTLSSDMLKHCLAKSIQLNL</sequence>
<protein>
    <submittedName>
        <fullName evidence="1">Uncharacterized protein</fullName>
    </submittedName>
</protein>
<comment type="caution">
    <text evidence="1">The sequence shown here is derived from an EMBL/GenBank/DDBJ whole genome shotgun (WGS) entry which is preliminary data.</text>
</comment>